<dbReference type="PROSITE" id="PS51186">
    <property type="entry name" value="GNAT"/>
    <property type="match status" value="1"/>
</dbReference>
<dbReference type="OrthoDB" id="61113at2759"/>
<accession>A0A9P8UGR3</accession>
<dbReference type="PANTHER" id="PTHR42791">
    <property type="entry name" value="GNAT FAMILY ACETYLTRANSFERASE"/>
    <property type="match status" value="1"/>
</dbReference>
<dbReference type="GO" id="GO:0016747">
    <property type="term" value="F:acyltransferase activity, transferring groups other than amino-acyl groups"/>
    <property type="evidence" value="ECO:0007669"/>
    <property type="project" value="InterPro"/>
</dbReference>
<dbReference type="InterPro" id="IPR000182">
    <property type="entry name" value="GNAT_dom"/>
</dbReference>
<dbReference type="Proteomes" id="UP000758603">
    <property type="component" value="Unassembled WGS sequence"/>
</dbReference>
<dbReference type="RefSeq" id="XP_045956202.1">
    <property type="nucleotide sequence ID" value="XM_046103279.1"/>
</dbReference>
<dbReference type="GeneID" id="70132171"/>
<reference evidence="2" key="1">
    <citation type="journal article" date="2021" name="Nat. Commun.">
        <title>Genetic determinants of endophytism in the Arabidopsis root mycobiome.</title>
        <authorList>
            <person name="Mesny F."/>
            <person name="Miyauchi S."/>
            <person name="Thiergart T."/>
            <person name="Pickel B."/>
            <person name="Atanasova L."/>
            <person name="Karlsson M."/>
            <person name="Huettel B."/>
            <person name="Barry K.W."/>
            <person name="Haridas S."/>
            <person name="Chen C."/>
            <person name="Bauer D."/>
            <person name="Andreopoulos W."/>
            <person name="Pangilinan J."/>
            <person name="LaButti K."/>
            <person name="Riley R."/>
            <person name="Lipzen A."/>
            <person name="Clum A."/>
            <person name="Drula E."/>
            <person name="Henrissat B."/>
            <person name="Kohler A."/>
            <person name="Grigoriev I.V."/>
            <person name="Martin F.M."/>
            <person name="Hacquard S."/>
        </authorList>
    </citation>
    <scope>NUCLEOTIDE SEQUENCE</scope>
    <source>
        <strain evidence="2">MPI-SDFR-AT-0073</strain>
    </source>
</reference>
<dbReference type="SUPFAM" id="SSF55729">
    <property type="entry name" value="Acyl-CoA N-acyltransferases (Nat)"/>
    <property type="match status" value="1"/>
</dbReference>
<sequence length="237" mass="26984">MASYTITGCTVADGAELSRNNMSAFWEDPHFILAWPHRTLDQHIAEQAKRIPLNLLDDNRTIKRHQKAIDLETRRLLGYARWRIPPSRATKEDGTLEWPEAIVPAVGPEEEAEIRRVAEAAVFDPNQESDELLVEVNEIRNEILTRKDYMRLDYLAVHPENKRQGVATALIQSGMKVAENLGLDIYIQATKAGLGAYKRCGFRIERELTQDDSKYGGTGEVSTYFMIYEQKLRPNAP</sequence>
<gene>
    <name evidence="2" type="ORF">BKA67DRAFT_572422</name>
</gene>
<dbReference type="PANTHER" id="PTHR42791:SF2">
    <property type="entry name" value="N-ACETYLTRANSFERASE DOMAIN-CONTAINING PROTEIN"/>
    <property type="match status" value="1"/>
</dbReference>
<comment type="caution">
    <text evidence="2">The sequence shown here is derived from an EMBL/GenBank/DDBJ whole genome shotgun (WGS) entry which is preliminary data.</text>
</comment>
<dbReference type="AlphaFoldDB" id="A0A9P8UGR3"/>
<dbReference type="CDD" id="cd04301">
    <property type="entry name" value="NAT_SF"/>
    <property type="match status" value="1"/>
</dbReference>
<dbReference type="InterPro" id="IPR016181">
    <property type="entry name" value="Acyl_CoA_acyltransferase"/>
</dbReference>
<organism evidence="2 3">
    <name type="scientific">Truncatella angustata</name>
    <dbReference type="NCBI Taxonomy" id="152316"/>
    <lineage>
        <taxon>Eukaryota</taxon>
        <taxon>Fungi</taxon>
        <taxon>Dikarya</taxon>
        <taxon>Ascomycota</taxon>
        <taxon>Pezizomycotina</taxon>
        <taxon>Sordariomycetes</taxon>
        <taxon>Xylariomycetidae</taxon>
        <taxon>Amphisphaeriales</taxon>
        <taxon>Sporocadaceae</taxon>
        <taxon>Truncatella</taxon>
    </lineage>
</organism>
<dbReference type="EMBL" id="JAGPXC010000006">
    <property type="protein sequence ID" value="KAH6651924.1"/>
    <property type="molecule type" value="Genomic_DNA"/>
</dbReference>
<dbReference type="Pfam" id="PF00583">
    <property type="entry name" value="Acetyltransf_1"/>
    <property type="match status" value="1"/>
</dbReference>
<evidence type="ECO:0000313" key="3">
    <source>
        <dbReference type="Proteomes" id="UP000758603"/>
    </source>
</evidence>
<evidence type="ECO:0000313" key="2">
    <source>
        <dbReference type="EMBL" id="KAH6651924.1"/>
    </source>
</evidence>
<proteinExistence type="predicted"/>
<feature type="domain" description="N-acetyltransferase" evidence="1">
    <location>
        <begin position="85"/>
        <end position="234"/>
    </location>
</feature>
<keyword evidence="3" id="KW-1185">Reference proteome</keyword>
<evidence type="ECO:0000259" key="1">
    <source>
        <dbReference type="PROSITE" id="PS51186"/>
    </source>
</evidence>
<dbReference type="InterPro" id="IPR052523">
    <property type="entry name" value="Trichothecene_AcTrans"/>
</dbReference>
<protein>
    <recommendedName>
        <fullName evidence="1">N-acetyltransferase domain-containing protein</fullName>
    </recommendedName>
</protein>
<name>A0A9P8UGR3_9PEZI</name>
<dbReference type="Gene3D" id="3.40.630.30">
    <property type="match status" value="1"/>
</dbReference>